<protein>
    <submittedName>
        <fullName evidence="3">TOBE domain-containing protein</fullName>
    </submittedName>
</protein>
<proteinExistence type="predicted"/>
<reference evidence="3 4" key="1">
    <citation type="submission" date="2021-12" db="EMBL/GenBank/DDBJ databases">
        <title>Siccirubricoccus leaddurans sp. nov., a high concentration Zn2+ tolerance bacterium.</title>
        <authorList>
            <person name="Cao Y."/>
        </authorList>
    </citation>
    <scope>NUCLEOTIDE SEQUENCE [LARGE SCALE GENOMIC DNA]</scope>
    <source>
        <strain evidence="3 4">KC 17139</strain>
    </source>
</reference>
<sequence>MGDSTALLELEGLSLPAAGLGALDLRLMPGEVVALLGAGSGAALAVLAGQARAVAGRVRLPAGPPGLLPPPAALFRNRSVLENLAPALATWPAAERSSRAARLLAQTGLEGQEGKRPSQLSPAQQLRLCLARALAPAPRLLLLDDPLAGLDPTPRRGLALAWRGLFRRLGLTVLLTTPEAMEAMALADRILVLEDGEVVQEGPPQALYEAPATAFVAGLVGENNRLPGTVLALEEDMARVKLDCGPELEARLADAGGPGSRCIVAVRPEKVAVAAMSAEELGEGAVPAALREVVFLGPEIRLVLEIGTGGVLVARRPPGGRLPRPGGPAAVAWDGYAAFAYREPPMILLRGG</sequence>
<dbReference type="Pfam" id="PF00005">
    <property type="entry name" value="ABC_tran"/>
    <property type="match status" value="1"/>
</dbReference>
<dbReference type="InterPro" id="IPR027417">
    <property type="entry name" value="P-loop_NTPase"/>
</dbReference>
<organism evidence="3 4">
    <name type="scientific">Siccirubricoccus soli</name>
    <dbReference type="NCBI Taxonomy" id="2899147"/>
    <lineage>
        <taxon>Bacteria</taxon>
        <taxon>Pseudomonadati</taxon>
        <taxon>Pseudomonadota</taxon>
        <taxon>Alphaproteobacteria</taxon>
        <taxon>Acetobacterales</taxon>
        <taxon>Roseomonadaceae</taxon>
        <taxon>Siccirubricoccus</taxon>
    </lineage>
</organism>
<dbReference type="Proteomes" id="UP001523392">
    <property type="component" value="Unassembled WGS sequence"/>
</dbReference>
<dbReference type="PANTHER" id="PTHR42781:SF4">
    <property type="entry name" value="SPERMIDINE_PUTRESCINE IMPORT ATP-BINDING PROTEIN POTA"/>
    <property type="match status" value="1"/>
</dbReference>
<dbReference type="InterPro" id="IPR008995">
    <property type="entry name" value="Mo/tungstate-bd_C_term_dom"/>
</dbReference>
<dbReference type="SUPFAM" id="SSF50331">
    <property type="entry name" value="MOP-like"/>
    <property type="match status" value="1"/>
</dbReference>
<dbReference type="Pfam" id="PF08402">
    <property type="entry name" value="TOBE_2"/>
    <property type="match status" value="1"/>
</dbReference>
<keyword evidence="1" id="KW-0813">Transport</keyword>
<dbReference type="Gene3D" id="2.40.50.100">
    <property type="match status" value="1"/>
</dbReference>
<evidence type="ECO:0000313" key="4">
    <source>
        <dbReference type="Proteomes" id="UP001523392"/>
    </source>
</evidence>
<evidence type="ECO:0000256" key="1">
    <source>
        <dbReference type="ARBA" id="ARBA00022448"/>
    </source>
</evidence>
<dbReference type="Gene3D" id="3.40.50.300">
    <property type="entry name" value="P-loop containing nucleotide triphosphate hydrolases"/>
    <property type="match status" value="1"/>
</dbReference>
<feature type="domain" description="ABC transporter" evidence="2">
    <location>
        <begin position="5"/>
        <end position="220"/>
    </location>
</feature>
<dbReference type="InterPro" id="IPR003439">
    <property type="entry name" value="ABC_transporter-like_ATP-bd"/>
</dbReference>
<dbReference type="SUPFAM" id="SSF52540">
    <property type="entry name" value="P-loop containing nucleoside triphosphate hydrolases"/>
    <property type="match status" value="1"/>
</dbReference>
<dbReference type="RefSeq" id="WP_252951322.1">
    <property type="nucleotide sequence ID" value="NZ_JAFIRR010000006.1"/>
</dbReference>
<name>A0ABT1D0F3_9PROT</name>
<dbReference type="EMBL" id="JAFIRR010000006">
    <property type="protein sequence ID" value="MCO6414734.1"/>
    <property type="molecule type" value="Genomic_DNA"/>
</dbReference>
<dbReference type="InterPro" id="IPR050093">
    <property type="entry name" value="ABC_SmlMolc_Importer"/>
</dbReference>
<accession>A0ABT1D0F3</accession>
<keyword evidence="4" id="KW-1185">Reference proteome</keyword>
<gene>
    <name evidence="3" type="ORF">JYK14_00875</name>
</gene>
<dbReference type="PANTHER" id="PTHR42781">
    <property type="entry name" value="SPERMIDINE/PUTRESCINE IMPORT ATP-BINDING PROTEIN POTA"/>
    <property type="match status" value="1"/>
</dbReference>
<dbReference type="InterPro" id="IPR013611">
    <property type="entry name" value="Transp-assoc_OB_typ2"/>
</dbReference>
<comment type="caution">
    <text evidence="3">The sequence shown here is derived from an EMBL/GenBank/DDBJ whole genome shotgun (WGS) entry which is preliminary data.</text>
</comment>
<dbReference type="PROSITE" id="PS50893">
    <property type="entry name" value="ABC_TRANSPORTER_2"/>
    <property type="match status" value="1"/>
</dbReference>
<evidence type="ECO:0000259" key="2">
    <source>
        <dbReference type="PROSITE" id="PS50893"/>
    </source>
</evidence>
<evidence type="ECO:0000313" key="3">
    <source>
        <dbReference type="EMBL" id="MCO6414734.1"/>
    </source>
</evidence>